<dbReference type="EMBL" id="CP023518">
    <property type="protein sequence ID" value="ATF78902.1"/>
    <property type="molecule type" value="Genomic_DNA"/>
</dbReference>
<dbReference type="RefSeq" id="WP_027787613.1">
    <property type="nucleotide sequence ID" value="NZ_BCNU01000004.1"/>
</dbReference>
<dbReference type="Proteomes" id="UP000218103">
    <property type="component" value="Chromosome 1"/>
</dbReference>
<evidence type="ECO:0000313" key="2">
    <source>
        <dbReference type="EMBL" id="ATF78902.1"/>
    </source>
</evidence>
<reference evidence="3" key="1">
    <citation type="submission" date="2017-09" db="EMBL/GenBank/DDBJ databases">
        <title>FDA dAtabase for Regulatory Grade micrObial Sequences (FDA-ARGOS): Supporting development and validation of Infectious Disease Dx tests.</title>
        <authorList>
            <person name="Minogue T."/>
            <person name="Wolcott M."/>
            <person name="Wasieloski L."/>
            <person name="Aguilar W."/>
            <person name="Moore D."/>
            <person name="Tallon L.J."/>
            <person name="Sadzewicz L."/>
            <person name="Ott S."/>
            <person name="Zhao X."/>
            <person name="Nagaraj S."/>
            <person name="Vavikolanu K."/>
            <person name="Aluvathingal J."/>
            <person name="Nadendla S."/>
            <person name="Sichtig H."/>
        </authorList>
    </citation>
    <scope>NUCLEOTIDE SEQUENCE [LARGE SCALE GENOMIC DNA]</scope>
    <source>
        <strain evidence="3">FDAARGOS_388</strain>
    </source>
</reference>
<gene>
    <name evidence="2" type="ORF">CO711_16740</name>
</gene>
<accession>A0ABN5D133</accession>
<protein>
    <submittedName>
        <fullName evidence="2">Uncharacterized protein</fullName>
    </submittedName>
</protein>
<evidence type="ECO:0000256" key="1">
    <source>
        <dbReference type="SAM" id="Phobius"/>
    </source>
</evidence>
<keyword evidence="1" id="KW-0472">Membrane</keyword>
<name>A0ABN5D133_BURCE</name>
<sequence length="74" mass="8294">MNSTNHTAPESLITWKPAKPRNRGFRIARALLHAARNVLAALGVCFVYLLIVGYFQYQDQAAQTEIQCALARCM</sequence>
<keyword evidence="1" id="KW-1133">Transmembrane helix</keyword>
<organism evidence="2 3">
    <name type="scientific">Burkholderia cepacia</name>
    <name type="common">Pseudomonas cepacia</name>
    <dbReference type="NCBI Taxonomy" id="292"/>
    <lineage>
        <taxon>Bacteria</taxon>
        <taxon>Pseudomonadati</taxon>
        <taxon>Pseudomonadota</taxon>
        <taxon>Betaproteobacteria</taxon>
        <taxon>Burkholderiales</taxon>
        <taxon>Burkholderiaceae</taxon>
        <taxon>Burkholderia</taxon>
        <taxon>Burkholderia cepacia complex</taxon>
    </lineage>
</organism>
<feature type="transmembrane region" description="Helical" evidence="1">
    <location>
        <begin position="38"/>
        <end position="57"/>
    </location>
</feature>
<evidence type="ECO:0000313" key="3">
    <source>
        <dbReference type="Proteomes" id="UP000218103"/>
    </source>
</evidence>
<proteinExistence type="predicted"/>
<keyword evidence="3" id="KW-1185">Reference proteome</keyword>
<keyword evidence="1" id="KW-0812">Transmembrane</keyword>